<dbReference type="EMBL" id="ML179996">
    <property type="protein sequence ID" value="THU79648.1"/>
    <property type="molecule type" value="Genomic_DNA"/>
</dbReference>
<reference evidence="1 2" key="1">
    <citation type="journal article" date="2019" name="Nat. Ecol. Evol.">
        <title>Megaphylogeny resolves global patterns of mushroom evolution.</title>
        <authorList>
            <person name="Varga T."/>
            <person name="Krizsan K."/>
            <person name="Foldi C."/>
            <person name="Dima B."/>
            <person name="Sanchez-Garcia M."/>
            <person name="Sanchez-Ramirez S."/>
            <person name="Szollosi G.J."/>
            <person name="Szarkandi J.G."/>
            <person name="Papp V."/>
            <person name="Albert L."/>
            <person name="Andreopoulos W."/>
            <person name="Angelini C."/>
            <person name="Antonin V."/>
            <person name="Barry K.W."/>
            <person name="Bougher N.L."/>
            <person name="Buchanan P."/>
            <person name="Buyck B."/>
            <person name="Bense V."/>
            <person name="Catcheside P."/>
            <person name="Chovatia M."/>
            <person name="Cooper J."/>
            <person name="Damon W."/>
            <person name="Desjardin D."/>
            <person name="Finy P."/>
            <person name="Geml J."/>
            <person name="Haridas S."/>
            <person name="Hughes K."/>
            <person name="Justo A."/>
            <person name="Karasinski D."/>
            <person name="Kautmanova I."/>
            <person name="Kiss B."/>
            <person name="Kocsube S."/>
            <person name="Kotiranta H."/>
            <person name="LaButti K.M."/>
            <person name="Lechner B.E."/>
            <person name="Liimatainen K."/>
            <person name="Lipzen A."/>
            <person name="Lukacs Z."/>
            <person name="Mihaltcheva S."/>
            <person name="Morgado L.N."/>
            <person name="Niskanen T."/>
            <person name="Noordeloos M.E."/>
            <person name="Ohm R.A."/>
            <person name="Ortiz-Santana B."/>
            <person name="Ovrebo C."/>
            <person name="Racz N."/>
            <person name="Riley R."/>
            <person name="Savchenko A."/>
            <person name="Shiryaev A."/>
            <person name="Soop K."/>
            <person name="Spirin V."/>
            <person name="Szebenyi C."/>
            <person name="Tomsovsky M."/>
            <person name="Tulloss R.E."/>
            <person name="Uehling J."/>
            <person name="Grigoriev I.V."/>
            <person name="Vagvolgyi C."/>
            <person name="Papp T."/>
            <person name="Martin F.M."/>
            <person name="Miettinen O."/>
            <person name="Hibbett D.S."/>
            <person name="Nagy L.G."/>
        </authorList>
    </citation>
    <scope>NUCLEOTIDE SEQUENCE [LARGE SCALE GENOMIC DNA]</scope>
    <source>
        <strain evidence="1 2">CBS 962.96</strain>
    </source>
</reference>
<proteinExistence type="predicted"/>
<accession>A0A4S8KVW2</accession>
<protein>
    <submittedName>
        <fullName evidence="1">Uncharacterized protein</fullName>
    </submittedName>
</protein>
<dbReference type="Proteomes" id="UP000297245">
    <property type="component" value="Unassembled WGS sequence"/>
</dbReference>
<gene>
    <name evidence="1" type="ORF">K435DRAFT_810536</name>
</gene>
<evidence type="ECO:0000313" key="2">
    <source>
        <dbReference type="Proteomes" id="UP000297245"/>
    </source>
</evidence>
<evidence type="ECO:0000313" key="1">
    <source>
        <dbReference type="EMBL" id="THU79648.1"/>
    </source>
</evidence>
<name>A0A4S8KVW2_DENBC</name>
<dbReference type="OrthoDB" id="2119945at2759"/>
<organism evidence="1 2">
    <name type="scientific">Dendrothele bispora (strain CBS 962.96)</name>
    <dbReference type="NCBI Taxonomy" id="1314807"/>
    <lineage>
        <taxon>Eukaryota</taxon>
        <taxon>Fungi</taxon>
        <taxon>Dikarya</taxon>
        <taxon>Basidiomycota</taxon>
        <taxon>Agaricomycotina</taxon>
        <taxon>Agaricomycetes</taxon>
        <taxon>Agaricomycetidae</taxon>
        <taxon>Agaricales</taxon>
        <taxon>Agaricales incertae sedis</taxon>
        <taxon>Dendrothele</taxon>
    </lineage>
</organism>
<keyword evidence="2" id="KW-1185">Reference proteome</keyword>
<sequence>MPGLRVLAGTSLDALVPITEFVNTNKTFKFPTSDRFEGEVICNIKGFEDGKESTRQRSSIMQNYSAQKKSTKTHTTVVKPGSALSTGVHGMTGAYEVKCPGSAFMLLGIEDISM</sequence>
<dbReference type="AlphaFoldDB" id="A0A4S8KVW2"/>